<keyword evidence="2 5" id="KW-0547">Nucleotide-binding</keyword>
<dbReference type="InterPro" id="IPR000719">
    <property type="entry name" value="Prot_kinase_dom"/>
</dbReference>
<dbReference type="PROSITE" id="PS00107">
    <property type="entry name" value="PROTEIN_KINASE_ATP"/>
    <property type="match status" value="1"/>
</dbReference>
<evidence type="ECO:0000256" key="6">
    <source>
        <dbReference type="SAM" id="MobiDB-lite"/>
    </source>
</evidence>
<dbReference type="EMBL" id="BAABAH010000005">
    <property type="protein sequence ID" value="GAA3817749.1"/>
    <property type="molecule type" value="Genomic_DNA"/>
</dbReference>
<evidence type="ECO:0000313" key="9">
    <source>
        <dbReference type="Proteomes" id="UP001501821"/>
    </source>
</evidence>
<organism evidence="8 9">
    <name type="scientific">Nocardioides panacisoli</name>
    <dbReference type="NCBI Taxonomy" id="627624"/>
    <lineage>
        <taxon>Bacteria</taxon>
        <taxon>Bacillati</taxon>
        <taxon>Actinomycetota</taxon>
        <taxon>Actinomycetes</taxon>
        <taxon>Propionibacteriales</taxon>
        <taxon>Nocardioidaceae</taxon>
        <taxon>Nocardioides</taxon>
    </lineage>
</organism>
<evidence type="ECO:0000256" key="2">
    <source>
        <dbReference type="ARBA" id="ARBA00022741"/>
    </source>
</evidence>
<keyword evidence="9" id="KW-1185">Reference proteome</keyword>
<dbReference type="Gene3D" id="3.30.200.20">
    <property type="entry name" value="Phosphorylase Kinase, domain 1"/>
    <property type="match status" value="1"/>
</dbReference>
<keyword evidence="4 5" id="KW-0067">ATP-binding</keyword>
<evidence type="ECO:0000259" key="7">
    <source>
        <dbReference type="PROSITE" id="PS50011"/>
    </source>
</evidence>
<dbReference type="RefSeq" id="WP_344774808.1">
    <property type="nucleotide sequence ID" value="NZ_BAABAH010000005.1"/>
</dbReference>
<keyword evidence="3" id="KW-0418">Kinase</keyword>
<sequence>MDDLERLRGALPSYDVGEVLGRGAWGVVVAGRHRQLGRAVAIKVLPLGMTRDPGVRQRFEREAKTLASLDHPHVVRVYDYVEQDEVCALIMEQLTGGSLGDRMRLARLSPQTASALEVAALHGLEHAHQQGVLHRDIKPENIMFTRDGWLKITDFGIATVLGDQAERLTATGTVLGTPAYMAPEQLDESQPVTSASDVWASGAVYYEMLAGDAPYARRATLQATLLARLNEDPRPLRELDPDVPTEVAEAAMRAIARDPADRWTSAGEFAEELERRGSGLWGADWLCATGTPVARTERAASADATGALTSAAPATALPRAIPPAVPRRGSRRRWLVPAAAATAVVLIAGGVALLAKGDDEPAHAGSGGSEHGLAPAGWPDRLQIGVGLPADLTADIPSHFGKGVPAVIGFSGDPLTSDVWSAGGGQPAVTQVRQAEVGGVPPTGYAYIQRLVGQGAGNDADADGTLRILKDPRLMRAYWENIKLLLTQLGSLDEPIDLVVESSVASNIAAAYPDATQVRAVVGSSGVPDLDGLPDTFAGWTQAWVRLRDQLAPQVQLGMDVESWGYGDFLIPVRPTVQDIDGWVANFKRFYASLGTKYDFLDDTVSYGEAGAQDDPQEQMPTPKDFDRLLAWVQGISTAAGAGVVLDSVPTGNTVYRTVNNTPYHYQDGYVEWLLGDDDYAHLQAFRDAGLIGIVFGTAGDPAAETCPCDAADDGVTNPPGTGREADSSDDDGGYLQEQVRRYLDGGGMPL</sequence>
<evidence type="ECO:0000256" key="1">
    <source>
        <dbReference type="ARBA" id="ARBA00022679"/>
    </source>
</evidence>
<gene>
    <name evidence="8" type="ORF">GCM10022242_19600</name>
</gene>
<dbReference type="CDD" id="cd14014">
    <property type="entry name" value="STKc_PknB_like"/>
    <property type="match status" value="1"/>
</dbReference>
<evidence type="ECO:0000256" key="4">
    <source>
        <dbReference type="ARBA" id="ARBA00022840"/>
    </source>
</evidence>
<evidence type="ECO:0000313" key="8">
    <source>
        <dbReference type="EMBL" id="GAA3817749.1"/>
    </source>
</evidence>
<dbReference type="SUPFAM" id="SSF56112">
    <property type="entry name" value="Protein kinase-like (PK-like)"/>
    <property type="match status" value="1"/>
</dbReference>
<dbReference type="InterPro" id="IPR017441">
    <property type="entry name" value="Protein_kinase_ATP_BS"/>
</dbReference>
<dbReference type="PANTHER" id="PTHR43289">
    <property type="entry name" value="MITOGEN-ACTIVATED PROTEIN KINASE KINASE KINASE 20-RELATED"/>
    <property type="match status" value="1"/>
</dbReference>
<dbReference type="InterPro" id="IPR011009">
    <property type="entry name" value="Kinase-like_dom_sf"/>
</dbReference>
<dbReference type="SMART" id="SM00220">
    <property type="entry name" value="S_TKc"/>
    <property type="match status" value="1"/>
</dbReference>
<evidence type="ECO:0000256" key="5">
    <source>
        <dbReference type="PROSITE-ProRule" id="PRU10141"/>
    </source>
</evidence>
<dbReference type="PROSITE" id="PS50011">
    <property type="entry name" value="PROTEIN_KINASE_DOM"/>
    <property type="match status" value="1"/>
</dbReference>
<protein>
    <recommendedName>
        <fullName evidence="7">Protein kinase domain-containing protein</fullName>
    </recommendedName>
</protein>
<name>A0ABP7IGJ4_9ACTN</name>
<feature type="binding site" evidence="5">
    <location>
        <position position="43"/>
    </location>
    <ligand>
        <name>ATP</name>
        <dbReference type="ChEBI" id="CHEBI:30616"/>
    </ligand>
</feature>
<dbReference type="Gene3D" id="1.10.510.10">
    <property type="entry name" value="Transferase(Phosphotransferase) domain 1"/>
    <property type="match status" value="1"/>
</dbReference>
<dbReference type="Pfam" id="PF00069">
    <property type="entry name" value="Pkinase"/>
    <property type="match status" value="1"/>
</dbReference>
<reference evidence="9" key="1">
    <citation type="journal article" date="2019" name="Int. J. Syst. Evol. Microbiol.">
        <title>The Global Catalogue of Microorganisms (GCM) 10K type strain sequencing project: providing services to taxonomists for standard genome sequencing and annotation.</title>
        <authorList>
            <consortium name="The Broad Institute Genomics Platform"/>
            <consortium name="The Broad Institute Genome Sequencing Center for Infectious Disease"/>
            <person name="Wu L."/>
            <person name="Ma J."/>
        </authorList>
    </citation>
    <scope>NUCLEOTIDE SEQUENCE [LARGE SCALE GENOMIC DNA]</scope>
    <source>
        <strain evidence="9">JCM 16953</strain>
    </source>
</reference>
<accession>A0ABP7IGJ4</accession>
<dbReference type="Proteomes" id="UP001501821">
    <property type="component" value="Unassembled WGS sequence"/>
</dbReference>
<comment type="caution">
    <text evidence="8">The sequence shown here is derived from an EMBL/GenBank/DDBJ whole genome shotgun (WGS) entry which is preliminary data.</text>
</comment>
<dbReference type="PANTHER" id="PTHR43289:SF30">
    <property type="entry name" value="NON-SPECIFIC SERINE_THREONINE PROTEIN KINASE"/>
    <property type="match status" value="1"/>
</dbReference>
<feature type="domain" description="Protein kinase" evidence="7">
    <location>
        <begin position="14"/>
        <end position="286"/>
    </location>
</feature>
<dbReference type="PROSITE" id="PS00108">
    <property type="entry name" value="PROTEIN_KINASE_ST"/>
    <property type="match status" value="1"/>
</dbReference>
<proteinExistence type="predicted"/>
<feature type="region of interest" description="Disordered" evidence="6">
    <location>
        <begin position="711"/>
        <end position="735"/>
    </location>
</feature>
<evidence type="ECO:0000256" key="3">
    <source>
        <dbReference type="ARBA" id="ARBA00022777"/>
    </source>
</evidence>
<keyword evidence="1" id="KW-0808">Transferase</keyword>
<dbReference type="InterPro" id="IPR008271">
    <property type="entry name" value="Ser/Thr_kinase_AS"/>
</dbReference>